<gene>
    <name evidence="6" type="primary">mrdB</name>
    <name evidence="6" type="synonym">rodA</name>
    <name evidence="7" type="ORF">DBW92_01145</name>
</gene>
<comment type="pathway">
    <text evidence="6">Cell wall biogenesis; peptidoglycan biosynthesis.</text>
</comment>
<evidence type="ECO:0000313" key="7">
    <source>
        <dbReference type="EMBL" id="RCL45356.1"/>
    </source>
</evidence>
<keyword evidence="5 6" id="KW-0472">Membrane</keyword>
<keyword evidence="6" id="KW-0573">Peptidoglycan synthesis</keyword>
<feature type="transmembrane region" description="Helical" evidence="6">
    <location>
        <begin position="43"/>
        <end position="61"/>
    </location>
</feature>
<comment type="function">
    <text evidence="6">Peptidoglycan polymerase that is essential for cell wall elongation.</text>
</comment>
<feature type="transmembrane region" description="Helical" evidence="6">
    <location>
        <begin position="270"/>
        <end position="291"/>
    </location>
</feature>
<keyword evidence="6" id="KW-0808">Transferase</keyword>
<name>A0A368C8R3_9GAMM</name>
<keyword evidence="2 6" id="KW-0812">Transmembrane</keyword>
<keyword evidence="6" id="KW-0997">Cell inner membrane</keyword>
<comment type="subcellular location">
    <subcellularLocation>
        <location evidence="6">Cell inner membrane</location>
        <topology evidence="6">Multi-pass membrane protein</topology>
    </subcellularLocation>
    <subcellularLocation>
        <location evidence="1">Membrane</location>
        <topology evidence="1">Multi-pass membrane protein</topology>
    </subcellularLocation>
</comment>
<feature type="transmembrane region" description="Helical" evidence="6">
    <location>
        <begin position="336"/>
        <end position="358"/>
    </location>
</feature>
<dbReference type="GO" id="GO:0015648">
    <property type="term" value="F:lipid-linked peptidoglycan transporter activity"/>
    <property type="evidence" value="ECO:0007669"/>
    <property type="project" value="TreeGrafter"/>
</dbReference>
<sequence>MMRFMKFKRFDFFYDPYLLFSIILLSVIGLIVLYSAAQGDLSIVIKQSVFVFFGILLMIGVSQPDPAFYKNLSALFLILSMILVILTILFGNEVNGAKRWLNFGFFSLQPSELIKIALPIYLAAYLYDKSLPINLKHTFISIIIIGVSFFLIVFQPDLGTSIVVLLAGFYVLFLAGLSWKFIGSTVAIFILSLPFLWNNLLAPFQRQRVATLFNPEVDPFGTGWNITQSKIAIGSGGIFGKGYGSGSQAHLDFLPETKTDFIFAVIAEEFGFMGALILFSIYTFILLRCFYLSFNARDRFCRLTIGGLSLIFITTIFVNLGMVVGILPVVGMPLPFISMGGTSLLSFYIAFGIIISMASHKKLIRQ</sequence>
<feature type="transmembrane region" description="Helical" evidence="6">
    <location>
        <begin position="139"/>
        <end position="156"/>
    </location>
</feature>
<comment type="catalytic activity">
    <reaction evidence="6">
        <text>[GlcNAc-(1-&gt;4)-Mur2Ac(oyl-L-Ala-gamma-D-Glu-L-Lys-D-Ala-D-Ala)](n)-di-trans,octa-cis-undecaprenyl diphosphate + beta-D-GlcNAc-(1-&gt;4)-Mur2Ac(oyl-L-Ala-gamma-D-Glu-L-Lys-D-Ala-D-Ala)-di-trans,octa-cis-undecaprenyl diphosphate = [GlcNAc-(1-&gt;4)-Mur2Ac(oyl-L-Ala-gamma-D-Glu-L-Lys-D-Ala-D-Ala)](n+1)-di-trans,octa-cis-undecaprenyl diphosphate + di-trans,octa-cis-undecaprenyl diphosphate + H(+)</text>
        <dbReference type="Rhea" id="RHEA:23708"/>
        <dbReference type="Rhea" id="RHEA-COMP:9602"/>
        <dbReference type="Rhea" id="RHEA-COMP:9603"/>
        <dbReference type="ChEBI" id="CHEBI:15378"/>
        <dbReference type="ChEBI" id="CHEBI:58405"/>
        <dbReference type="ChEBI" id="CHEBI:60033"/>
        <dbReference type="ChEBI" id="CHEBI:78435"/>
        <dbReference type="EC" id="2.4.99.28"/>
    </reaction>
</comment>
<dbReference type="GO" id="GO:0032153">
    <property type="term" value="C:cell division site"/>
    <property type="evidence" value="ECO:0007669"/>
    <property type="project" value="TreeGrafter"/>
</dbReference>
<dbReference type="PANTHER" id="PTHR30474">
    <property type="entry name" value="CELL CYCLE PROTEIN"/>
    <property type="match status" value="1"/>
</dbReference>
<dbReference type="GO" id="GO:0008955">
    <property type="term" value="F:peptidoglycan glycosyltransferase activity"/>
    <property type="evidence" value="ECO:0007669"/>
    <property type="project" value="UniProtKB-UniRule"/>
</dbReference>
<dbReference type="GO" id="GO:0005886">
    <property type="term" value="C:plasma membrane"/>
    <property type="evidence" value="ECO:0007669"/>
    <property type="project" value="UniProtKB-SubCell"/>
</dbReference>
<dbReference type="NCBIfam" id="TIGR02210">
    <property type="entry name" value="rodA_shape"/>
    <property type="match status" value="1"/>
</dbReference>
<keyword evidence="4 6" id="KW-1133">Transmembrane helix</keyword>
<dbReference type="EMBL" id="QOPI01000003">
    <property type="protein sequence ID" value="RCL45356.1"/>
    <property type="molecule type" value="Genomic_DNA"/>
</dbReference>
<dbReference type="UniPathway" id="UPA00219"/>
<keyword evidence="3 6" id="KW-0133">Cell shape</keyword>
<comment type="caution">
    <text evidence="7">The sequence shown here is derived from an EMBL/GenBank/DDBJ whole genome shotgun (WGS) entry which is preliminary data.</text>
</comment>
<dbReference type="GO" id="GO:0071555">
    <property type="term" value="P:cell wall organization"/>
    <property type="evidence" value="ECO:0007669"/>
    <property type="project" value="UniProtKB-KW"/>
</dbReference>
<reference evidence="7 8" key="1">
    <citation type="journal article" date="2018" name="Microbiome">
        <title>Fine metagenomic profile of the Mediterranean stratified and mixed water columns revealed by assembly and recruitment.</title>
        <authorList>
            <person name="Haro-Moreno J.M."/>
            <person name="Lopez-Perez M."/>
            <person name="De La Torre J.R."/>
            <person name="Picazo A."/>
            <person name="Camacho A."/>
            <person name="Rodriguez-Valera F."/>
        </authorList>
    </citation>
    <scope>NUCLEOTIDE SEQUENCE [LARGE SCALE GENOMIC DNA]</scope>
    <source>
        <strain evidence="7">MED-G78</strain>
    </source>
</reference>
<feature type="transmembrane region" description="Helical" evidence="6">
    <location>
        <begin position="73"/>
        <end position="91"/>
    </location>
</feature>
<dbReference type="GO" id="GO:0009252">
    <property type="term" value="P:peptidoglycan biosynthetic process"/>
    <property type="evidence" value="ECO:0007669"/>
    <property type="project" value="UniProtKB-UniRule"/>
</dbReference>
<keyword evidence="6" id="KW-0328">Glycosyltransferase</keyword>
<evidence type="ECO:0000256" key="5">
    <source>
        <dbReference type="ARBA" id="ARBA00023136"/>
    </source>
</evidence>
<feature type="transmembrane region" description="Helical" evidence="6">
    <location>
        <begin position="12"/>
        <end position="37"/>
    </location>
</feature>
<evidence type="ECO:0000256" key="3">
    <source>
        <dbReference type="ARBA" id="ARBA00022960"/>
    </source>
</evidence>
<keyword evidence="6" id="KW-1003">Cell membrane</keyword>
<dbReference type="InterPro" id="IPR011923">
    <property type="entry name" value="RodA/MrdB"/>
</dbReference>
<evidence type="ECO:0000256" key="4">
    <source>
        <dbReference type="ARBA" id="ARBA00022989"/>
    </source>
</evidence>
<dbReference type="GO" id="GO:0051301">
    <property type="term" value="P:cell division"/>
    <property type="evidence" value="ECO:0007669"/>
    <property type="project" value="InterPro"/>
</dbReference>
<dbReference type="HAMAP" id="MF_02079">
    <property type="entry name" value="PGT_RodA"/>
    <property type="match status" value="1"/>
</dbReference>
<dbReference type="AlphaFoldDB" id="A0A368C8R3"/>
<evidence type="ECO:0000256" key="1">
    <source>
        <dbReference type="ARBA" id="ARBA00004141"/>
    </source>
</evidence>
<proteinExistence type="inferred from homology"/>
<feature type="transmembrane region" description="Helical" evidence="6">
    <location>
        <begin position="186"/>
        <end position="204"/>
    </location>
</feature>
<comment type="similarity">
    <text evidence="6">Belongs to the SEDS family. MrdB/RodA subfamily.</text>
</comment>
<organism evidence="7 8">
    <name type="scientific">SAR86 cluster bacterium</name>
    <dbReference type="NCBI Taxonomy" id="2030880"/>
    <lineage>
        <taxon>Bacteria</taxon>
        <taxon>Pseudomonadati</taxon>
        <taxon>Pseudomonadota</taxon>
        <taxon>Gammaproteobacteria</taxon>
        <taxon>SAR86 cluster</taxon>
    </lineage>
</organism>
<dbReference type="PANTHER" id="PTHR30474:SF1">
    <property type="entry name" value="PEPTIDOGLYCAN GLYCOSYLTRANSFERASE MRDB"/>
    <property type="match status" value="1"/>
</dbReference>
<dbReference type="EC" id="2.4.99.28" evidence="6"/>
<feature type="transmembrane region" description="Helical" evidence="6">
    <location>
        <begin position="162"/>
        <end position="179"/>
    </location>
</feature>
<evidence type="ECO:0000256" key="2">
    <source>
        <dbReference type="ARBA" id="ARBA00022692"/>
    </source>
</evidence>
<dbReference type="Proteomes" id="UP000252915">
    <property type="component" value="Unassembled WGS sequence"/>
</dbReference>
<protein>
    <recommendedName>
        <fullName evidence="6">Peptidoglycan glycosyltransferase MrdB</fullName>
        <shortName evidence="6">PGT</shortName>
        <ecNumber evidence="6">2.4.99.28</ecNumber>
    </recommendedName>
    <alternativeName>
        <fullName evidence="6">Cell elongation protein RodA</fullName>
    </alternativeName>
    <alternativeName>
        <fullName evidence="6">Cell wall polymerase</fullName>
    </alternativeName>
    <alternativeName>
        <fullName evidence="6">Peptidoglycan polymerase</fullName>
        <shortName evidence="6">PG polymerase</shortName>
    </alternativeName>
</protein>
<dbReference type="GO" id="GO:0008360">
    <property type="term" value="P:regulation of cell shape"/>
    <property type="evidence" value="ECO:0007669"/>
    <property type="project" value="UniProtKB-KW"/>
</dbReference>
<accession>A0A368C8R3</accession>
<evidence type="ECO:0000256" key="6">
    <source>
        <dbReference type="HAMAP-Rule" id="MF_02079"/>
    </source>
</evidence>
<evidence type="ECO:0000313" key="8">
    <source>
        <dbReference type="Proteomes" id="UP000252915"/>
    </source>
</evidence>
<dbReference type="InterPro" id="IPR001182">
    <property type="entry name" value="FtsW/RodA"/>
</dbReference>
<feature type="transmembrane region" description="Helical" evidence="6">
    <location>
        <begin position="103"/>
        <end position="127"/>
    </location>
</feature>
<feature type="transmembrane region" description="Helical" evidence="6">
    <location>
        <begin position="303"/>
        <end position="330"/>
    </location>
</feature>
<keyword evidence="6" id="KW-0961">Cell wall biogenesis/degradation</keyword>
<dbReference type="Pfam" id="PF01098">
    <property type="entry name" value="FTSW_RODA_SPOVE"/>
    <property type="match status" value="1"/>
</dbReference>